<evidence type="ECO:0000313" key="1">
    <source>
        <dbReference type="EMBL" id="BCS85406.1"/>
    </source>
</evidence>
<organism evidence="1 2">
    <name type="scientific">Prevotella herbatica</name>
    <dbReference type="NCBI Taxonomy" id="2801997"/>
    <lineage>
        <taxon>Bacteria</taxon>
        <taxon>Pseudomonadati</taxon>
        <taxon>Bacteroidota</taxon>
        <taxon>Bacteroidia</taxon>
        <taxon>Bacteroidales</taxon>
        <taxon>Prevotellaceae</taxon>
        <taxon>Prevotella</taxon>
    </lineage>
</organism>
<proteinExistence type="predicted"/>
<name>A0ABN6EK55_9BACT</name>
<keyword evidence="2" id="KW-1185">Reference proteome</keyword>
<evidence type="ECO:0000313" key="2">
    <source>
        <dbReference type="Proteomes" id="UP001319045"/>
    </source>
</evidence>
<protein>
    <recommendedName>
        <fullName evidence="3">Outer membrane protein beta-barrel domain-containing protein</fullName>
    </recommendedName>
</protein>
<dbReference type="SUPFAM" id="SSF56935">
    <property type="entry name" value="Porins"/>
    <property type="match status" value="1"/>
</dbReference>
<dbReference type="Proteomes" id="UP001319045">
    <property type="component" value="Chromosome"/>
</dbReference>
<evidence type="ECO:0008006" key="3">
    <source>
        <dbReference type="Google" id="ProtNLM"/>
    </source>
</evidence>
<sequence length="671" mass="76615">MFAFSFNILNAQNTKEINLNEVTVNASRIVNKANGMIIIPTESQRKAATNGYSMLGKIGLPYIRIDETKHSITALGNQGDVQIRINNVIAAKEDMLAVNPVDIISIDFIDKPGVRYGEGVAYVINIVTRRDESGYTFGTDMMQSLTARSGNYSGYAKINHKNSELGLTYNLSYNDFRGNIYDEKAQYTLNDGSNYIISRDDIDSRSRNIEHTFELKYNLADSASYVFQTSLSANFEHTPGDYNKRLITDNVNEYISETRNNGNVKSPALDIYFFHKLGNHQNVTANFVGTAISTNEYNYNDEGSPYEYTTNGNTWSMMSEAIYENILNPVTVSAGIRNNIKYTKNKYGGSVDTTNRMHNYGTYIFGELKGHWNKLGYVGGFGISNQRYNQGENGYNYWLMRPKATISYSLNKNLVMNYSFEIYEHISKIAMISDTKIRENSREWTVGNSNLEPNRVTTHTLRLAYSTKGFNSKTDIEYRLNSNPNLAYYTRTEDNQFLYTQKNQHAINMLILQNSTRYDIIQNVISLSAYAGVYRFFNYGENYTHVLTSYNMGGRIQFYLGAFTITANADNGWKFMEGETWNKDAGTTDIVCSYHIGNCDLSIYLQHPFQNNPKINHAELVDKYIKKSMIMHSRDNGNMLTVNFAWKLSHGKRFQDIQRKMKNKDTQTGIL</sequence>
<accession>A0ABN6EK55</accession>
<reference evidence="1 2" key="1">
    <citation type="journal article" date="2022" name="Int. J. Syst. Evol. Microbiol.">
        <title>Prevotella herbatica sp. nov., a plant polysaccharide-decomposing anaerobic bacterium isolated from a methanogenic reactor.</title>
        <authorList>
            <person name="Uek A."/>
            <person name="Tonouchi A."/>
            <person name="Kaku N."/>
            <person name="Ueki K."/>
        </authorList>
    </citation>
    <scope>NUCLEOTIDE SEQUENCE [LARGE SCALE GENOMIC DNA]</scope>
    <source>
        <strain evidence="1 2">WR041</strain>
    </source>
</reference>
<dbReference type="EMBL" id="AP024484">
    <property type="protein sequence ID" value="BCS85406.1"/>
    <property type="molecule type" value="Genomic_DNA"/>
</dbReference>
<gene>
    <name evidence="1" type="ORF">prwr041_12990</name>
</gene>